<proteinExistence type="predicted"/>
<gene>
    <name evidence="3" type="ORF">ACFSCV_10320</name>
</gene>
<dbReference type="RefSeq" id="WP_378799507.1">
    <property type="nucleotide sequence ID" value="NZ_JBHUER010000007.1"/>
</dbReference>
<reference evidence="4" key="1">
    <citation type="journal article" date="2019" name="Int. J. Syst. Evol. Microbiol.">
        <title>The Global Catalogue of Microorganisms (GCM) 10K type strain sequencing project: providing services to taxonomists for standard genome sequencing and annotation.</title>
        <authorList>
            <consortium name="The Broad Institute Genomics Platform"/>
            <consortium name="The Broad Institute Genome Sequencing Center for Infectious Disease"/>
            <person name="Wu L."/>
            <person name="Ma J."/>
        </authorList>
    </citation>
    <scope>NUCLEOTIDE SEQUENCE [LARGE SCALE GENOMIC DNA]</scope>
    <source>
        <strain evidence="4">KCTC 23707</strain>
    </source>
</reference>
<dbReference type="EMBL" id="JBHUER010000007">
    <property type="protein sequence ID" value="MFD1703398.1"/>
    <property type="molecule type" value="Genomic_DNA"/>
</dbReference>
<feature type="chain" id="PRO_5046400964" evidence="2">
    <location>
        <begin position="33"/>
        <end position="217"/>
    </location>
</feature>
<keyword evidence="1" id="KW-0812">Transmembrane</keyword>
<feature type="transmembrane region" description="Helical" evidence="1">
    <location>
        <begin position="183"/>
        <end position="203"/>
    </location>
</feature>
<name>A0ABW4K7K2_9HYPH</name>
<keyword evidence="1" id="KW-0472">Membrane</keyword>
<sequence>MTGRAGRSPRPGRLAWAAAVVALASVSGAASAHSGGPVDGANAGLPIPQISHGEMALVDERLGEIVALAKRQAATDGSVRRLYNHYGVQFAYCLWGLAPGGVTREGSPFNPCAHAYLAAAKQLLVVMSREPASAGPALAIIDRLETRRRATPEAGAICSSSAQTFNTAAVVRPRLTEIVRDPASAAIGFAATGLLAGGGLAAGSLRRRSRTRRPAAD</sequence>
<evidence type="ECO:0000313" key="3">
    <source>
        <dbReference type="EMBL" id="MFD1703398.1"/>
    </source>
</evidence>
<keyword evidence="1" id="KW-1133">Transmembrane helix</keyword>
<accession>A0ABW4K7K2</accession>
<dbReference type="Proteomes" id="UP001597308">
    <property type="component" value="Unassembled WGS sequence"/>
</dbReference>
<evidence type="ECO:0000256" key="2">
    <source>
        <dbReference type="SAM" id="SignalP"/>
    </source>
</evidence>
<evidence type="ECO:0000313" key="4">
    <source>
        <dbReference type="Proteomes" id="UP001597308"/>
    </source>
</evidence>
<evidence type="ECO:0000256" key="1">
    <source>
        <dbReference type="SAM" id="Phobius"/>
    </source>
</evidence>
<keyword evidence="2" id="KW-0732">Signal</keyword>
<keyword evidence="4" id="KW-1185">Reference proteome</keyword>
<protein>
    <submittedName>
        <fullName evidence="3">Uncharacterized protein</fullName>
    </submittedName>
</protein>
<feature type="signal peptide" evidence="2">
    <location>
        <begin position="1"/>
        <end position="32"/>
    </location>
</feature>
<organism evidence="3 4">
    <name type="scientific">Methylopila henanensis</name>
    <dbReference type="NCBI Taxonomy" id="873516"/>
    <lineage>
        <taxon>Bacteria</taxon>
        <taxon>Pseudomonadati</taxon>
        <taxon>Pseudomonadota</taxon>
        <taxon>Alphaproteobacteria</taxon>
        <taxon>Hyphomicrobiales</taxon>
        <taxon>Methylopilaceae</taxon>
        <taxon>Methylopila</taxon>
    </lineage>
</organism>
<comment type="caution">
    <text evidence="3">The sequence shown here is derived from an EMBL/GenBank/DDBJ whole genome shotgun (WGS) entry which is preliminary data.</text>
</comment>